<dbReference type="Pfam" id="PF03621">
    <property type="entry name" value="MbtH"/>
    <property type="match status" value="1"/>
</dbReference>
<comment type="caution">
    <text evidence="2">The sequence shown here is derived from an EMBL/GenBank/DDBJ whole genome shotgun (WGS) entry which is preliminary data.</text>
</comment>
<dbReference type="PANTHER" id="PTHR38444">
    <property type="entry name" value="ENTEROBACTIN BIOSYNTHESIS PROTEIN YBDZ"/>
    <property type="match status" value="1"/>
</dbReference>
<feature type="domain" description="MbtH-like" evidence="1">
    <location>
        <begin position="3"/>
        <end position="53"/>
    </location>
</feature>
<reference evidence="3" key="1">
    <citation type="journal article" date="2019" name="Int. J. Syst. Evol. Microbiol.">
        <title>The Global Catalogue of Microorganisms (GCM) 10K type strain sequencing project: providing services to taxonomists for standard genome sequencing and annotation.</title>
        <authorList>
            <consortium name="The Broad Institute Genomics Platform"/>
            <consortium name="The Broad Institute Genome Sequencing Center for Infectious Disease"/>
            <person name="Wu L."/>
            <person name="Ma J."/>
        </authorList>
    </citation>
    <scope>NUCLEOTIDE SEQUENCE [LARGE SCALE GENOMIC DNA]</scope>
    <source>
        <strain evidence="3">JCM 17695</strain>
    </source>
</reference>
<organism evidence="2 3">
    <name type="scientific">Actinokineospora soli</name>
    <dbReference type="NCBI Taxonomy" id="1048753"/>
    <lineage>
        <taxon>Bacteria</taxon>
        <taxon>Bacillati</taxon>
        <taxon>Actinomycetota</taxon>
        <taxon>Actinomycetes</taxon>
        <taxon>Pseudonocardiales</taxon>
        <taxon>Pseudonocardiaceae</taxon>
        <taxon>Actinokineospora</taxon>
    </lineage>
</organism>
<dbReference type="InterPro" id="IPR037407">
    <property type="entry name" value="MLP_fam"/>
</dbReference>
<dbReference type="Proteomes" id="UP001596512">
    <property type="component" value="Unassembled WGS sequence"/>
</dbReference>
<protein>
    <submittedName>
        <fullName evidence="2">MbtH family protein</fullName>
    </submittedName>
</protein>
<dbReference type="PANTHER" id="PTHR38444:SF1">
    <property type="entry name" value="ENTEROBACTIN BIOSYNTHESIS PROTEIN YBDZ"/>
    <property type="match status" value="1"/>
</dbReference>
<evidence type="ECO:0000313" key="2">
    <source>
        <dbReference type="EMBL" id="MFC7615768.1"/>
    </source>
</evidence>
<dbReference type="InterPro" id="IPR038020">
    <property type="entry name" value="MbtH-like_sf"/>
</dbReference>
<accession>A0ABW2TTG6</accession>
<sequence length="68" mass="7625">MANPFEDPDGTFVVLVNAEGQHSLWPTFAPVPAGWTTTYGENTRDACLDHIEQTWTDMRPKSLQAQYA</sequence>
<evidence type="ECO:0000259" key="1">
    <source>
        <dbReference type="SMART" id="SM00923"/>
    </source>
</evidence>
<dbReference type="SMART" id="SM00923">
    <property type="entry name" value="MbtH"/>
    <property type="match status" value="1"/>
</dbReference>
<dbReference type="InterPro" id="IPR005153">
    <property type="entry name" value="MbtH-like_dom"/>
</dbReference>
<dbReference type="Gene3D" id="3.90.820.10">
    <property type="entry name" value="Structural Genomics, Unknown Function 30-nov-00 1gh9 Mol_id"/>
    <property type="match status" value="1"/>
</dbReference>
<proteinExistence type="predicted"/>
<evidence type="ECO:0000313" key="3">
    <source>
        <dbReference type="Proteomes" id="UP001596512"/>
    </source>
</evidence>
<dbReference type="EMBL" id="JBHTEY010000004">
    <property type="protein sequence ID" value="MFC7615768.1"/>
    <property type="molecule type" value="Genomic_DNA"/>
</dbReference>
<name>A0ABW2TTG6_9PSEU</name>
<dbReference type="SUPFAM" id="SSF160582">
    <property type="entry name" value="MbtH-like"/>
    <property type="match status" value="1"/>
</dbReference>
<keyword evidence="3" id="KW-1185">Reference proteome</keyword>
<gene>
    <name evidence="2" type="ORF">ACFQV2_22025</name>
</gene>